<keyword evidence="2" id="KW-1185">Reference proteome</keyword>
<evidence type="ECO:0000313" key="1">
    <source>
        <dbReference type="EMBL" id="MBU5678227.1"/>
    </source>
</evidence>
<name>A0ABS6G934_9FIRM</name>
<organism evidence="1 2">
    <name type="scientific">Alkaliphilus flagellatus</name>
    <dbReference type="NCBI Taxonomy" id="2841507"/>
    <lineage>
        <taxon>Bacteria</taxon>
        <taxon>Bacillati</taxon>
        <taxon>Bacillota</taxon>
        <taxon>Clostridia</taxon>
        <taxon>Peptostreptococcales</taxon>
        <taxon>Natronincolaceae</taxon>
        <taxon>Alkaliphilus</taxon>
    </lineage>
</organism>
<accession>A0ABS6G934</accession>
<sequence length="68" mass="8218">MGGEFNYPIIDNFRMLYDEGYRCINYEIDKKDDQFTVYLKNFEKENTKTLKCNPKDGMVLKNYIDRMS</sequence>
<dbReference type="EMBL" id="JAHLQK010000010">
    <property type="protein sequence ID" value="MBU5678227.1"/>
    <property type="molecule type" value="Genomic_DNA"/>
</dbReference>
<comment type="caution">
    <text evidence="1">The sequence shown here is derived from an EMBL/GenBank/DDBJ whole genome shotgun (WGS) entry which is preliminary data.</text>
</comment>
<evidence type="ECO:0000313" key="2">
    <source>
        <dbReference type="Proteomes" id="UP000779508"/>
    </source>
</evidence>
<proteinExistence type="predicted"/>
<reference evidence="1 2" key="1">
    <citation type="submission" date="2021-06" db="EMBL/GenBank/DDBJ databases">
        <authorList>
            <person name="Sun Q."/>
            <person name="Li D."/>
        </authorList>
    </citation>
    <scope>NUCLEOTIDE SEQUENCE [LARGE SCALE GENOMIC DNA]</scope>
    <source>
        <strain evidence="1 2">MSJ-5</strain>
    </source>
</reference>
<protein>
    <submittedName>
        <fullName evidence="1">Uncharacterized protein</fullName>
    </submittedName>
</protein>
<gene>
    <name evidence="1" type="ORF">KQI88_17600</name>
</gene>
<dbReference type="RefSeq" id="WP_212381082.1">
    <property type="nucleotide sequence ID" value="NZ_JAHLQK010000010.1"/>
</dbReference>
<dbReference type="Proteomes" id="UP000779508">
    <property type="component" value="Unassembled WGS sequence"/>
</dbReference>